<feature type="transmembrane region" description="Helical" evidence="6">
    <location>
        <begin position="121"/>
        <end position="139"/>
    </location>
</feature>
<reference evidence="8 9" key="1">
    <citation type="journal article" date="2019" name="Int. J. Syst. Evol. Microbiol.">
        <title>The Global Catalogue of Microorganisms (GCM) 10K type strain sequencing project: providing services to taxonomists for standard genome sequencing and annotation.</title>
        <authorList>
            <consortium name="The Broad Institute Genomics Platform"/>
            <consortium name="The Broad Institute Genome Sequencing Center for Infectious Disease"/>
            <person name="Wu L."/>
            <person name="Ma J."/>
        </authorList>
    </citation>
    <scope>NUCLEOTIDE SEQUENCE [LARGE SCALE GENOMIC DNA]</scope>
    <source>
        <strain evidence="8 9">JCM 16009</strain>
    </source>
</reference>
<evidence type="ECO:0000259" key="7">
    <source>
        <dbReference type="PROSITE" id="PS50929"/>
    </source>
</evidence>
<keyword evidence="4 6" id="KW-0472">Membrane</keyword>
<keyword evidence="9" id="KW-1185">Reference proteome</keyword>
<evidence type="ECO:0000256" key="2">
    <source>
        <dbReference type="ARBA" id="ARBA00022692"/>
    </source>
</evidence>
<name>A0ABN2MJQ6_9PSEU</name>
<keyword evidence="2 6" id="KW-0812">Transmembrane</keyword>
<evidence type="ECO:0000313" key="9">
    <source>
        <dbReference type="Proteomes" id="UP001500449"/>
    </source>
</evidence>
<organism evidence="8 9">
    <name type="scientific">Pseudonocardia ailaonensis</name>
    <dbReference type="NCBI Taxonomy" id="367279"/>
    <lineage>
        <taxon>Bacteria</taxon>
        <taxon>Bacillati</taxon>
        <taxon>Actinomycetota</taxon>
        <taxon>Actinomycetes</taxon>
        <taxon>Pseudonocardiales</taxon>
        <taxon>Pseudonocardiaceae</taxon>
        <taxon>Pseudonocardia</taxon>
    </lineage>
</organism>
<dbReference type="InterPro" id="IPR011527">
    <property type="entry name" value="ABC1_TM_dom"/>
</dbReference>
<dbReference type="SUPFAM" id="SSF90123">
    <property type="entry name" value="ABC transporter transmembrane region"/>
    <property type="match status" value="1"/>
</dbReference>
<feature type="domain" description="ABC transmembrane type-1" evidence="7">
    <location>
        <begin position="7"/>
        <end position="215"/>
    </location>
</feature>
<evidence type="ECO:0000256" key="4">
    <source>
        <dbReference type="ARBA" id="ARBA00023136"/>
    </source>
</evidence>
<evidence type="ECO:0000256" key="5">
    <source>
        <dbReference type="SAM" id="MobiDB-lite"/>
    </source>
</evidence>
<dbReference type="Pfam" id="PF00664">
    <property type="entry name" value="ABC_membrane"/>
    <property type="match status" value="1"/>
</dbReference>
<proteinExistence type="predicted"/>
<dbReference type="Gene3D" id="1.20.1560.10">
    <property type="entry name" value="ABC transporter type 1, transmembrane domain"/>
    <property type="match status" value="1"/>
</dbReference>
<accession>A0ABN2MJQ6</accession>
<protein>
    <recommendedName>
        <fullName evidence="7">ABC transmembrane type-1 domain-containing protein</fullName>
    </recommendedName>
</protein>
<comment type="subcellular location">
    <subcellularLocation>
        <location evidence="1">Cell membrane</location>
        <topology evidence="1">Multi-pass membrane protein</topology>
    </subcellularLocation>
</comment>
<comment type="caution">
    <text evidence="8">The sequence shown here is derived from an EMBL/GenBank/DDBJ whole genome shotgun (WGS) entry which is preliminary data.</text>
</comment>
<dbReference type="PANTHER" id="PTHR24221:SF654">
    <property type="entry name" value="ATP-BINDING CASSETTE SUB-FAMILY B MEMBER 6"/>
    <property type="match status" value="1"/>
</dbReference>
<dbReference type="EMBL" id="BAAAQK010000001">
    <property type="protein sequence ID" value="GAA1829485.1"/>
    <property type="molecule type" value="Genomic_DNA"/>
</dbReference>
<feature type="transmembrane region" description="Helical" evidence="6">
    <location>
        <begin position="40"/>
        <end position="65"/>
    </location>
</feature>
<sequence>MIGMIPIGCVLGALGALVPFVGLAELGALLLAPGDPDTGQVVFLAWLVAAGLGLRGLLLGIALTITHVADQKLQGILRTRMVAHLGRVPLGWFTRNSSGVVRKAAQEDVHDLHQLIAHHSVEYTAALVLPLGGLGYLLWLDWRLALLALVTLPFYAAAYAWMMRSYQEKMLEMNATMARISSAVVEFVSGIAVVKTFGQGRCAHESFRRAAAAPRPSATPTPPGCCRCSSSRR</sequence>
<gene>
    <name evidence="8" type="ORF">GCM10009836_04220</name>
</gene>
<dbReference type="PANTHER" id="PTHR24221">
    <property type="entry name" value="ATP-BINDING CASSETTE SUB-FAMILY B"/>
    <property type="match status" value="1"/>
</dbReference>
<evidence type="ECO:0000256" key="3">
    <source>
        <dbReference type="ARBA" id="ARBA00022989"/>
    </source>
</evidence>
<dbReference type="InterPro" id="IPR039421">
    <property type="entry name" value="Type_1_exporter"/>
</dbReference>
<feature type="transmembrane region" description="Helical" evidence="6">
    <location>
        <begin position="145"/>
        <end position="163"/>
    </location>
</feature>
<evidence type="ECO:0000256" key="1">
    <source>
        <dbReference type="ARBA" id="ARBA00004651"/>
    </source>
</evidence>
<evidence type="ECO:0000256" key="6">
    <source>
        <dbReference type="SAM" id="Phobius"/>
    </source>
</evidence>
<feature type="region of interest" description="Disordered" evidence="5">
    <location>
        <begin position="213"/>
        <end position="233"/>
    </location>
</feature>
<dbReference type="PROSITE" id="PS50929">
    <property type="entry name" value="ABC_TM1F"/>
    <property type="match status" value="1"/>
</dbReference>
<keyword evidence="3 6" id="KW-1133">Transmembrane helix</keyword>
<evidence type="ECO:0000313" key="8">
    <source>
        <dbReference type="EMBL" id="GAA1829485.1"/>
    </source>
</evidence>
<dbReference type="Proteomes" id="UP001500449">
    <property type="component" value="Unassembled WGS sequence"/>
</dbReference>
<dbReference type="InterPro" id="IPR036640">
    <property type="entry name" value="ABC1_TM_sf"/>
</dbReference>